<feature type="domain" description="BHLH" evidence="7">
    <location>
        <begin position="67"/>
        <end position="125"/>
    </location>
</feature>
<dbReference type="PROSITE" id="PS50888">
    <property type="entry name" value="BHLH"/>
    <property type="match status" value="1"/>
</dbReference>
<feature type="compositionally biased region" description="Basic and acidic residues" evidence="6">
    <location>
        <begin position="73"/>
        <end position="83"/>
    </location>
</feature>
<evidence type="ECO:0000259" key="7">
    <source>
        <dbReference type="PROSITE" id="PS50888"/>
    </source>
</evidence>
<dbReference type="Bgee" id="ENSPTRG00000009208">
    <property type="expression patterns" value="Expressed in hindlimb stylopod muscle and 21 other cell types or tissues"/>
</dbReference>
<dbReference type="PANTHER" id="PTHR15741:SF25">
    <property type="entry name" value="MAX-LIKE PROTEIN X"/>
    <property type="match status" value="1"/>
</dbReference>
<comment type="subcellular location">
    <subcellularLocation>
        <location evidence="1">Nucleus</location>
    </subcellularLocation>
</comment>
<dbReference type="PANTHER" id="PTHR15741">
    <property type="entry name" value="BASIC HELIX-LOOP-HELIX ZIP TRANSCRIPTION FACTOR"/>
    <property type="match status" value="1"/>
</dbReference>
<keyword evidence="3" id="KW-0238">DNA-binding</keyword>
<evidence type="ECO:0000256" key="2">
    <source>
        <dbReference type="ARBA" id="ARBA00023015"/>
    </source>
</evidence>
<reference evidence="8" key="3">
    <citation type="submission" date="2025-09" db="UniProtKB">
        <authorList>
            <consortium name="Ensembl"/>
        </authorList>
    </citation>
    <scope>IDENTIFICATION</scope>
</reference>
<evidence type="ECO:0000256" key="3">
    <source>
        <dbReference type="ARBA" id="ARBA00023125"/>
    </source>
</evidence>
<dbReference type="GO" id="GO:0005634">
    <property type="term" value="C:nucleus"/>
    <property type="evidence" value="ECO:0007669"/>
    <property type="project" value="UniProtKB-SubCell"/>
</dbReference>
<keyword evidence="9" id="KW-1185">Reference proteome</keyword>
<name>A0A2I3SBG2_PANTR</name>
<keyword evidence="4" id="KW-0804">Transcription</keyword>
<dbReference type="VGNC" id="VGNC:9460">
    <property type="gene designation" value="MLX"/>
</dbReference>
<reference evidence="8" key="2">
    <citation type="submission" date="2025-08" db="UniProtKB">
        <authorList>
            <consortium name="Ensembl"/>
        </authorList>
    </citation>
    <scope>IDENTIFICATION</scope>
</reference>
<dbReference type="GeneTree" id="ENSGT00940000157377"/>
<reference evidence="8 9" key="1">
    <citation type="journal article" date="2005" name="Nature">
        <title>Initial sequence of the chimpanzee genome and comparison with the human genome.</title>
        <authorList>
            <consortium name="Chimpanzee sequencing and analysis consortium"/>
        </authorList>
    </citation>
    <scope>NUCLEOTIDE SEQUENCE [LARGE SCALE GENOMIC DNA]</scope>
</reference>
<dbReference type="InterPro" id="IPR052207">
    <property type="entry name" value="Max-like/E-box_TFs"/>
</dbReference>
<proteinExistence type="predicted"/>
<accession>A0A2I3SBG2</accession>
<keyword evidence="2" id="KW-0805">Transcription regulation</keyword>
<dbReference type="InterPro" id="IPR011598">
    <property type="entry name" value="bHLH_dom"/>
</dbReference>
<dbReference type="InterPro" id="IPR036638">
    <property type="entry name" value="HLH_DNA-bd_sf"/>
</dbReference>
<evidence type="ECO:0000313" key="9">
    <source>
        <dbReference type="Proteomes" id="UP000002277"/>
    </source>
</evidence>
<dbReference type="AlphaFoldDB" id="A0A2I3SBG2"/>
<dbReference type="Proteomes" id="UP000002277">
    <property type="component" value="Chromosome 17"/>
</dbReference>
<evidence type="ECO:0000256" key="1">
    <source>
        <dbReference type="ARBA" id="ARBA00004123"/>
    </source>
</evidence>
<dbReference type="Ensembl" id="ENSPTRT00000102411.1">
    <property type="protein sequence ID" value="ENSPTRP00000074385.1"/>
    <property type="gene ID" value="ENSPTRG00000009208.5"/>
</dbReference>
<dbReference type="Gene3D" id="4.10.280.10">
    <property type="entry name" value="Helix-loop-helix DNA-binding domain"/>
    <property type="match status" value="1"/>
</dbReference>
<feature type="region of interest" description="Disordered" evidence="6">
    <location>
        <begin position="27"/>
        <end position="83"/>
    </location>
</feature>
<dbReference type="Pfam" id="PF00010">
    <property type="entry name" value="HLH"/>
    <property type="match status" value="1"/>
</dbReference>
<organism evidence="8 9">
    <name type="scientific">Pan troglodytes</name>
    <name type="common">Chimpanzee</name>
    <dbReference type="NCBI Taxonomy" id="9598"/>
    <lineage>
        <taxon>Eukaryota</taxon>
        <taxon>Metazoa</taxon>
        <taxon>Chordata</taxon>
        <taxon>Craniata</taxon>
        <taxon>Vertebrata</taxon>
        <taxon>Euteleostomi</taxon>
        <taxon>Mammalia</taxon>
        <taxon>Eutheria</taxon>
        <taxon>Euarchontoglires</taxon>
        <taxon>Primates</taxon>
        <taxon>Haplorrhini</taxon>
        <taxon>Catarrhini</taxon>
        <taxon>Hominidae</taxon>
        <taxon>Pan</taxon>
    </lineage>
</organism>
<protein>
    <submittedName>
        <fullName evidence="8">MAX dimerization protein MLX</fullName>
    </submittedName>
</protein>
<feature type="compositionally biased region" description="Basic and acidic residues" evidence="6">
    <location>
        <begin position="54"/>
        <end position="65"/>
    </location>
</feature>
<dbReference type="SUPFAM" id="SSF47459">
    <property type="entry name" value="HLH, helix-loop-helix DNA-binding domain"/>
    <property type="match status" value="1"/>
</dbReference>
<gene>
    <name evidence="8 10" type="primary">MLX</name>
</gene>
<dbReference type="GO" id="GO:0046983">
    <property type="term" value="F:protein dimerization activity"/>
    <property type="evidence" value="ECO:0007669"/>
    <property type="project" value="InterPro"/>
</dbReference>
<dbReference type="EMBL" id="AACZ04038972">
    <property type="status" value="NOT_ANNOTATED_CDS"/>
    <property type="molecule type" value="Genomic_DNA"/>
</dbReference>
<dbReference type="GO" id="GO:0003677">
    <property type="term" value="F:DNA binding"/>
    <property type="evidence" value="ECO:0007669"/>
    <property type="project" value="UniProtKB-KW"/>
</dbReference>
<dbReference type="SMART" id="SM00353">
    <property type="entry name" value="HLH"/>
    <property type="match status" value="1"/>
</dbReference>
<evidence type="ECO:0000256" key="6">
    <source>
        <dbReference type="SAM" id="MobiDB-lite"/>
    </source>
</evidence>
<evidence type="ECO:0000313" key="8">
    <source>
        <dbReference type="Ensembl" id="ENSPTRP00000074385.1"/>
    </source>
</evidence>
<evidence type="ECO:0000313" key="10">
    <source>
        <dbReference type="VGNC" id="VGNC:9460"/>
    </source>
</evidence>
<feature type="compositionally biased region" description="Polar residues" evidence="6">
    <location>
        <begin position="32"/>
        <end position="47"/>
    </location>
</feature>
<evidence type="ECO:0000256" key="5">
    <source>
        <dbReference type="ARBA" id="ARBA00023242"/>
    </source>
</evidence>
<keyword evidence="5" id="KW-0539">Nucleus</keyword>
<sequence length="228" mass="25681">MTEPGASPEDPWVKASPVGLFVESTRKGSVVSRANSIGSTSASSVPNTDDEDSDYHQEAYKESYKDRRRRAHTQAEQKRRDAIKRGYDDLQTIVPTCQQQDFSIGSQKLSKAIVLQKSMDSPVILLGWAELLQHLSPGLHAFRNYEQIVKAHQDNPHEGEDQVSDQVKFNVFQGIMDSLFQSFNASISVASFQELSACVFSWIEEHCKPQTLREIVIGVLHQLKNQLY</sequence>
<evidence type="ECO:0000256" key="4">
    <source>
        <dbReference type="ARBA" id="ARBA00023163"/>
    </source>
</evidence>